<dbReference type="InterPro" id="IPR006553">
    <property type="entry name" value="Leu-rich_rpt_Cys-con_subtyp"/>
</dbReference>
<dbReference type="PANTHER" id="PTHR13318">
    <property type="entry name" value="PARTNER OF PAIRED, ISOFORM B-RELATED"/>
    <property type="match status" value="1"/>
</dbReference>
<evidence type="ECO:0000313" key="2">
    <source>
        <dbReference type="EnsemblMetazoa" id="KAF7492407.1"/>
    </source>
</evidence>
<sequence length="259" mass="30355">MALNFSLREIYFNKIFLHLSVDDLLNIRCVCRIFFKLINEYFQQVQYLDCSSSNSFKAKKSNWPKISMLIYKNKSISELNLMNCKWVNEKRFIELIRSQNHLKSINLSWTFHITRKSLATIALYCPVLERISLENCSWLQPFEVLLLADNCSKLSHLNLGSCWNLNDETIRQILEKRGKSIKSLNLSKIYSLSDSSMSSIKSLAHSLYSLDIKYCWKVTDEGLRNVCQSRNLKRISLTGCFAITWLGHQHLEEFNIEIY</sequence>
<dbReference type="SUPFAM" id="SSF52047">
    <property type="entry name" value="RNI-like"/>
    <property type="match status" value="1"/>
</dbReference>
<proteinExistence type="predicted"/>
<evidence type="ECO:0000313" key="1">
    <source>
        <dbReference type="EMBL" id="KAF7492407.1"/>
    </source>
</evidence>
<protein>
    <submittedName>
        <fullName evidence="1">F-box/LRR-repeat protein 15</fullName>
    </submittedName>
</protein>
<dbReference type="EMBL" id="WVUK01000056">
    <property type="protein sequence ID" value="KAF7492407.1"/>
    <property type="molecule type" value="Genomic_DNA"/>
</dbReference>
<reference evidence="2" key="3">
    <citation type="submission" date="2022-06" db="UniProtKB">
        <authorList>
            <consortium name="EnsemblMetazoa"/>
        </authorList>
    </citation>
    <scope>IDENTIFICATION</scope>
</reference>
<dbReference type="SMART" id="SM00367">
    <property type="entry name" value="LRR_CC"/>
    <property type="match status" value="5"/>
</dbReference>
<accession>A0A834R8Z5</accession>
<dbReference type="Proteomes" id="UP000070412">
    <property type="component" value="Unassembled WGS sequence"/>
</dbReference>
<dbReference type="AlphaFoldDB" id="A0A834R8Z5"/>
<dbReference type="GO" id="GO:0019005">
    <property type="term" value="C:SCF ubiquitin ligase complex"/>
    <property type="evidence" value="ECO:0007669"/>
    <property type="project" value="TreeGrafter"/>
</dbReference>
<dbReference type="OrthoDB" id="10257471at2759"/>
<gene>
    <name evidence="1" type="ORF">SSS_3239</name>
</gene>
<dbReference type="Gene3D" id="3.80.10.10">
    <property type="entry name" value="Ribonuclease Inhibitor"/>
    <property type="match status" value="1"/>
</dbReference>
<keyword evidence="3" id="KW-1185">Reference proteome</keyword>
<reference evidence="3" key="1">
    <citation type="journal article" date="2020" name="PLoS Negl. Trop. Dis.">
        <title>High-quality nuclear genome for Sarcoptes scabiei-A critical resource for a neglected parasite.</title>
        <authorList>
            <person name="Korhonen P.K."/>
            <person name="Gasser R.B."/>
            <person name="Ma G."/>
            <person name="Wang T."/>
            <person name="Stroehlein A.J."/>
            <person name="Young N.D."/>
            <person name="Ang C.S."/>
            <person name="Fernando D.D."/>
            <person name="Lu H.C."/>
            <person name="Taylor S."/>
            <person name="Reynolds S.L."/>
            <person name="Mofiz E."/>
            <person name="Najaraj S.H."/>
            <person name="Gowda H."/>
            <person name="Madugundu A."/>
            <person name="Renuse S."/>
            <person name="Holt D."/>
            <person name="Pandey A."/>
            <person name="Papenfuss A.T."/>
            <person name="Fischer K."/>
        </authorList>
    </citation>
    <scope>NUCLEOTIDE SEQUENCE [LARGE SCALE GENOMIC DNA]</scope>
</reference>
<name>A0A834R8Z5_SARSC</name>
<organism evidence="1">
    <name type="scientific">Sarcoptes scabiei</name>
    <name type="common">Itch mite</name>
    <name type="synonym">Acarus scabiei</name>
    <dbReference type="NCBI Taxonomy" id="52283"/>
    <lineage>
        <taxon>Eukaryota</taxon>
        <taxon>Metazoa</taxon>
        <taxon>Ecdysozoa</taxon>
        <taxon>Arthropoda</taxon>
        <taxon>Chelicerata</taxon>
        <taxon>Arachnida</taxon>
        <taxon>Acari</taxon>
        <taxon>Acariformes</taxon>
        <taxon>Sarcoptiformes</taxon>
        <taxon>Astigmata</taxon>
        <taxon>Psoroptidia</taxon>
        <taxon>Sarcoptoidea</taxon>
        <taxon>Sarcoptidae</taxon>
        <taxon>Sarcoptinae</taxon>
        <taxon>Sarcoptes</taxon>
    </lineage>
</organism>
<evidence type="ECO:0000313" key="3">
    <source>
        <dbReference type="Proteomes" id="UP000070412"/>
    </source>
</evidence>
<dbReference type="GO" id="GO:0031146">
    <property type="term" value="P:SCF-dependent proteasomal ubiquitin-dependent protein catabolic process"/>
    <property type="evidence" value="ECO:0007669"/>
    <property type="project" value="TreeGrafter"/>
</dbReference>
<dbReference type="InterPro" id="IPR032675">
    <property type="entry name" value="LRR_dom_sf"/>
</dbReference>
<dbReference type="EnsemblMetazoa" id="SSS_3239s_mrna">
    <property type="protein sequence ID" value="KAF7492407.1"/>
    <property type="gene ID" value="SSS_3239"/>
</dbReference>
<reference evidence="1" key="2">
    <citation type="submission" date="2020-01" db="EMBL/GenBank/DDBJ databases">
        <authorList>
            <person name="Korhonen P.K.K."/>
            <person name="Guangxu M.G."/>
            <person name="Wang T.W."/>
            <person name="Stroehlein A.J.S."/>
            <person name="Young N.D."/>
            <person name="Ang C.-S.A."/>
            <person name="Fernando D.W.F."/>
            <person name="Lu H.L."/>
            <person name="Taylor S.T."/>
            <person name="Ehtesham M.E.M."/>
            <person name="Najaraj S.H.N."/>
            <person name="Harsha G.H.G."/>
            <person name="Madugundu A.M."/>
            <person name="Renuse S.R."/>
            <person name="Holt D.H."/>
            <person name="Pandey A.P."/>
            <person name="Papenfuss A.P."/>
            <person name="Gasser R.B.G."/>
            <person name="Fischer K.F."/>
        </authorList>
    </citation>
    <scope>NUCLEOTIDE SEQUENCE</scope>
    <source>
        <strain evidence="1">SSS_KF_BRIS2020</strain>
    </source>
</reference>